<dbReference type="SUPFAM" id="SSF63411">
    <property type="entry name" value="LuxS/MPP-like metallohydrolase"/>
    <property type="match status" value="1"/>
</dbReference>
<dbReference type="PANTHER" id="PTHR43690:SF18">
    <property type="entry name" value="INSULIN-DEGRADING ENZYME-RELATED"/>
    <property type="match status" value="1"/>
</dbReference>
<dbReference type="Proteomes" id="UP000591073">
    <property type="component" value="Unassembled WGS sequence"/>
</dbReference>
<dbReference type="OrthoDB" id="4953at2759"/>
<feature type="signal peptide" evidence="2">
    <location>
        <begin position="1"/>
        <end position="35"/>
    </location>
</feature>
<organism evidence="4 5">
    <name type="scientific">Glaucidium brasilianum</name>
    <name type="common">Ferruginous pygmy-owl</name>
    <dbReference type="NCBI Taxonomy" id="78217"/>
    <lineage>
        <taxon>Eukaryota</taxon>
        <taxon>Metazoa</taxon>
        <taxon>Chordata</taxon>
        <taxon>Craniata</taxon>
        <taxon>Vertebrata</taxon>
        <taxon>Euteleostomi</taxon>
        <taxon>Archelosauria</taxon>
        <taxon>Archosauria</taxon>
        <taxon>Dinosauria</taxon>
        <taxon>Saurischia</taxon>
        <taxon>Theropoda</taxon>
        <taxon>Coelurosauria</taxon>
        <taxon>Aves</taxon>
        <taxon>Neognathae</taxon>
        <taxon>Neoaves</taxon>
        <taxon>Telluraves</taxon>
        <taxon>Strigiformes</taxon>
        <taxon>Strigidae</taxon>
        <taxon>Glaucidium</taxon>
    </lineage>
</organism>
<evidence type="ECO:0000256" key="1">
    <source>
        <dbReference type="ARBA" id="ARBA00022723"/>
    </source>
</evidence>
<reference evidence="4 5" key="1">
    <citation type="submission" date="2019-09" db="EMBL/GenBank/DDBJ databases">
        <title>Bird 10,000 Genomes (B10K) Project - Family phase.</title>
        <authorList>
            <person name="Zhang G."/>
        </authorList>
    </citation>
    <scope>NUCLEOTIDE SEQUENCE [LARGE SCALE GENOMIC DNA]</scope>
    <source>
        <strain evidence="4">B10K-DU-008-63</strain>
    </source>
</reference>
<feature type="domain" description="Peptidase M16 middle/third" evidence="3">
    <location>
        <begin position="10"/>
        <end position="104"/>
    </location>
</feature>
<dbReference type="InterPro" id="IPR011249">
    <property type="entry name" value="Metalloenz_LuxS/M16"/>
</dbReference>
<gene>
    <name evidence="4" type="primary">Nrdc_2</name>
    <name evidence="4" type="ORF">GLABRA_R07725</name>
</gene>
<dbReference type="AlphaFoldDB" id="A0A7L0RDU0"/>
<evidence type="ECO:0000259" key="3">
    <source>
        <dbReference type="Pfam" id="PF16187"/>
    </source>
</evidence>
<dbReference type="InterPro" id="IPR050626">
    <property type="entry name" value="Peptidase_M16"/>
</dbReference>
<dbReference type="EMBL" id="VXAP01000011">
    <property type="protein sequence ID" value="NXL27408.1"/>
    <property type="molecule type" value="Genomic_DNA"/>
</dbReference>
<evidence type="ECO:0000256" key="2">
    <source>
        <dbReference type="SAM" id="SignalP"/>
    </source>
</evidence>
<sequence length="111" mass="12776">YVDSHYNILSHPCSVVLLDTFVSILLLNLSEPAYGADIAKLEYKLVVGEHGLVIQVKAFNHKILKQYFLYSQLIIDHLSDFSFTPAVFEMIKEELKKTYFHMLIKSEVLAK</sequence>
<proteinExistence type="predicted"/>
<keyword evidence="1" id="KW-0479">Metal-binding</keyword>
<evidence type="ECO:0000313" key="4">
    <source>
        <dbReference type="EMBL" id="NXL27408.1"/>
    </source>
</evidence>
<evidence type="ECO:0000313" key="5">
    <source>
        <dbReference type="Proteomes" id="UP000591073"/>
    </source>
</evidence>
<protein>
    <submittedName>
        <fullName evidence="4">NRDC protein</fullName>
    </submittedName>
</protein>
<dbReference type="GO" id="GO:0046872">
    <property type="term" value="F:metal ion binding"/>
    <property type="evidence" value="ECO:0007669"/>
    <property type="project" value="UniProtKB-KW"/>
</dbReference>
<dbReference type="Pfam" id="PF16187">
    <property type="entry name" value="Peptidase_M16_M"/>
    <property type="match status" value="1"/>
</dbReference>
<dbReference type="InterPro" id="IPR032632">
    <property type="entry name" value="Peptidase_M16_M"/>
</dbReference>
<feature type="non-terminal residue" evidence="4">
    <location>
        <position position="111"/>
    </location>
</feature>
<dbReference type="PANTHER" id="PTHR43690">
    <property type="entry name" value="NARDILYSIN"/>
    <property type="match status" value="1"/>
</dbReference>
<feature type="non-terminal residue" evidence="4">
    <location>
        <position position="1"/>
    </location>
</feature>
<keyword evidence="5" id="KW-1185">Reference proteome</keyword>
<dbReference type="Gene3D" id="3.30.830.10">
    <property type="entry name" value="Metalloenzyme, LuxS/M16 peptidase-like"/>
    <property type="match status" value="1"/>
</dbReference>
<accession>A0A7L0RDU0</accession>
<feature type="chain" id="PRO_5029906282" evidence="2">
    <location>
        <begin position="36"/>
        <end position="111"/>
    </location>
</feature>
<name>A0A7L0RDU0_GLABR</name>
<comment type="caution">
    <text evidence="4">The sequence shown here is derived from an EMBL/GenBank/DDBJ whole genome shotgun (WGS) entry which is preliminary data.</text>
</comment>
<keyword evidence="2" id="KW-0732">Signal</keyword>